<dbReference type="EMBL" id="JAUMVS010000138">
    <property type="protein sequence ID" value="MDO4842311.1"/>
    <property type="molecule type" value="Genomic_DNA"/>
</dbReference>
<dbReference type="FunFam" id="3.40.50.970:FF:000005">
    <property type="entry name" value="1-deoxy-D-xylulose-5-phosphate synthase"/>
    <property type="match status" value="1"/>
</dbReference>
<comment type="pathway">
    <text evidence="1 10">Metabolic intermediate biosynthesis; 1-deoxy-D-xylulose 5-phosphate biosynthesis; 1-deoxy-D-xylulose 5-phosphate from D-glyceraldehyde 3-phosphate and pyruvate: step 1/1.</text>
</comment>
<dbReference type="Gene3D" id="3.40.50.970">
    <property type="match status" value="2"/>
</dbReference>
<feature type="binding site" evidence="10">
    <location>
        <position position="179"/>
    </location>
    <ligand>
        <name>Mg(2+)</name>
        <dbReference type="ChEBI" id="CHEBI:18420"/>
    </ligand>
</feature>
<feature type="binding site" evidence="10">
    <location>
        <position position="371"/>
    </location>
    <ligand>
        <name>thiamine diphosphate</name>
        <dbReference type="ChEBI" id="CHEBI:58937"/>
    </ligand>
</feature>
<dbReference type="NCBIfam" id="TIGR00204">
    <property type="entry name" value="dxs"/>
    <property type="match status" value="1"/>
</dbReference>
<dbReference type="InterPro" id="IPR029061">
    <property type="entry name" value="THDP-binding"/>
</dbReference>
<dbReference type="HAMAP" id="MF_00315">
    <property type="entry name" value="DXP_synth"/>
    <property type="match status" value="1"/>
</dbReference>
<comment type="cofactor">
    <cofactor evidence="10">
        <name>thiamine diphosphate</name>
        <dbReference type="ChEBI" id="CHEBI:58937"/>
    </cofactor>
    <text evidence="10">Binds 1 thiamine pyrophosphate per subunit.</text>
</comment>
<feature type="domain" description="Transketolase-like pyrimidine-binding" evidence="11">
    <location>
        <begin position="320"/>
        <end position="484"/>
    </location>
</feature>
<dbReference type="CDD" id="cd07033">
    <property type="entry name" value="TPP_PYR_DXS_TK_like"/>
    <property type="match status" value="1"/>
</dbReference>
<dbReference type="Proteomes" id="UP001168575">
    <property type="component" value="Unassembled WGS sequence"/>
</dbReference>
<feature type="binding site" evidence="10">
    <location>
        <begin position="118"/>
        <end position="120"/>
    </location>
    <ligand>
        <name>thiamine diphosphate</name>
        <dbReference type="ChEBI" id="CHEBI:58937"/>
    </ligand>
</feature>
<evidence type="ECO:0000259" key="11">
    <source>
        <dbReference type="SMART" id="SM00861"/>
    </source>
</evidence>
<name>A0AA43RK49_9ACTN</name>
<comment type="function">
    <text evidence="10">Catalyzes the acyloin condensation reaction between C atoms 2 and 3 of pyruvate and glyceraldehyde 3-phosphate to yield 1-deoxy-D-xylulose-5-phosphate (DXP).</text>
</comment>
<dbReference type="InterPro" id="IPR005477">
    <property type="entry name" value="Dxylulose-5-P_synthase"/>
</dbReference>
<dbReference type="InterPro" id="IPR049557">
    <property type="entry name" value="Transketolase_CS"/>
</dbReference>
<dbReference type="InterPro" id="IPR033248">
    <property type="entry name" value="Transketolase_C"/>
</dbReference>
<evidence type="ECO:0000256" key="7">
    <source>
        <dbReference type="ARBA" id="ARBA00022977"/>
    </source>
</evidence>
<proteinExistence type="inferred from homology"/>
<evidence type="ECO:0000256" key="2">
    <source>
        <dbReference type="ARBA" id="ARBA00011081"/>
    </source>
</evidence>
<dbReference type="SUPFAM" id="SSF52518">
    <property type="entry name" value="Thiamin diphosphate-binding fold (THDP-binding)"/>
    <property type="match status" value="2"/>
</dbReference>
<dbReference type="InterPro" id="IPR009014">
    <property type="entry name" value="Transketo_C/PFOR_II"/>
</dbReference>
<evidence type="ECO:0000313" key="13">
    <source>
        <dbReference type="Proteomes" id="UP001168575"/>
    </source>
</evidence>
<dbReference type="GO" id="GO:0005829">
    <property type="term" value="C:cytosol"/>
    <property type="evidence" value="ECO:0007669"/>
    <property type="project" value="TreeGrafter"/>
</dbReference>
<dbReference type="SMART" id="SM00861">
    <property type="entry name" value="Transket_pyr"/>
    <property type="match status" value="1"/>
</dbReference>
<dbReference type="Pfam" id="PF13292">
    <property type="entry name" value="DXP_synthase_N"/>
    <property type="match status" value="1"/>
</dbReference>
<dbReference type="Pfam" id="PF02780">
    <property type="entry name" value="Transketolase_C"/>
    <property type="match status" value="1"/>
</dbReference>
<evidence type="ECO:0000256" key="1">
    <source>
        <dbReference type="ARBA" id="ARBA00004980"/>
    </source>
</evidence>
<evidence type="ECO:0000256" key="4">
    <source>
        <dbReference type="ARBA" id="ARBA00022679"/>
    </source>
</evidence>
<dbReference type="PANTHER" id="PTHR43322">
    <property type="entry name" value="1-D-DEOXYXYLULOSE 5-PHOSPHATE SYNTHASE-RELATED"/>
    <property type="match status" value="1"/>
</dbReference>
<comment type="caution">
    <text evidence="12">The sequence shown here is derived from an EMBL/GenBank/DDBJ whole genome shotgun (WGS) entry which is preliminary data.</text>
</comment>
<keyword evidence="8 10" id="KW-0786">Thiamine pyrophosphate</keyword>
<dbReference type="EC" id="2.2.1.7" evidence="10"/>
<reference evidence="12" key="1">
    <citation type="submission" date="2023-07" db="EMBL/GenBank/DDBJ databases">
        <title>Between Cages and Wild: Unraveling the Impact of Captivity on Animal Microbiomes and Antimicrobial Resistance.</title>
        <authorList>
            <person name="Schmartz G.P."/>
            <person name="Rehner J."/>
            <person name="Schuff M.J."/>
            <person name="Becker S.L."/>
            <person name="Kravczyk M."/>
            <person name="Gurevich A."/>
            <person name="Francke R."/>
            <person name="Mueller R."/>
            <person name="Keller V."/>
            <person name="Keller A."/>
        </authorList>
    </citation>
    <scope>NUCLEOTIDE SEQUENCE</scope>
    <source>
        <strain evidence="12">S12M_St_49</strain>
    </source>
</reference>
<dbReference type="Pfam" id="PF02779">
    <property type="entry name" value="Transket_pyr"/>
    <property type="match status" value="1"/>
</dbReference>
<accession>A0AA43RK49</accession>
<dbReference type="GO" id="GO:0030976">
    <property type="term" value="F:thiamine pyrophosphate binding"/>
    <property type="evidence" value="ECO:0007669"/>
    <property type="project" value="UniProtKB-UniRule"/>
</dbReference>
<feature type="binding site" evidence="10">
    <location>
        <position position="291"/>
    </location>
    <ligand>
        <name>thiamine diphosphate</name>
        <dbReference type="ChEBI" id="CHEBI:58937"/>
    </ligand>
</feature>
<dbReference type="PANTHER" id="PTHR43322:SF5">
    <property type="entry name" value="1-DEOXY-D-XYLULOSE-5-PHOSPHATE SYNTHASE, CHLOROPLASTIC"/>
    <property type="match status" value="1"/>
</dbReference>
<evidence type="ECO:0000256" key="9">
    <source>
        <dbReference type="ARBA" id="ARBA00023229"/>
    </source>
</evidence>
<protein>
    <recommendedName>
        <fullName evidence="10">1-deoxy-D-xylulose-5-phosphate synthase</fullName>
        <ecNumber evidence="10">2.2.1.7</ecNumber>
    </recommendedName>
    <alternativeName>
        <fullName evidence="10">1-deoxyxylulose-5-phosphate synthase</fullName>
        <shortName evidence="10">DXP synthase</shortName>
        <shortName evidence="10">DXPS</shortName>
    </alternativeName>
</protein>
<dbReference type="GO" id="GO:0000287">
    <property type="term" value="F:magnesium ion binding"/>
    <property type="evidence" value="ECO:0007669"/>
    <property type="project" value="UniProtKB-UniRule"/>
</dbReference>
<keyword evidence="6 10" id="KW-0460">Magnesium</keyword>
<keyword evidence="7 10" id="KW-0784">Thiamine biosynthesis</keyword>
<feature type="binding site" evidence="10">
    <location>
        <begin position="151"/>
        <end position="152"/>
    </location>
    <ligand>
        <name>thiamine diphosphate</name>
        <dbReference type="ChEBI" id="CHEBI:58937"/>
    </ligand>
</feature>
<evidence type="ECO:0000256" key="8">
    <source>
        <dbReference type="ARBA" id="ARBA00023052"/>
    </source>
</evidence>
<dbReference type="NCBIfam" id="NF003933">
    <property type="entry name" value="PRK05444.2-2"/>
    <property type="match status" value="1"/>
</dbReference>
<sequence>MTQNRRILDSITKPSDVHVLSNEELEILAAEIREEIIEVTSQNGGHIAPSLGAVDLILAAHSVLDVPKDKLIFDVGHQSYAHMLLCGKPDKFHTLREFGGFPGFPRPSVSEFDSNVAGHASDSLSVAAGYAMSNKLNGDDDSKVVTIIGDAAIEGGMALEALNFIGSNQLKTIIILNDNAMAISASVGAITRHLANIRTTKNYRDARAATKERLKEQGKLGEKTIALVSRAKSSLKSAIFPHSLMFENMGILCTPPIDGNDIGEVRAMLELVKDVDGPVLIHAITTKGKGYAPAERDPEGFHGVGKFEIATGKPLSRVATKWTDVFGDELVSIAEKNDDIVAITAAMEGGCGLKEFHKRFPERFVDVGIAEENAVGIASGLAYSGKVPVVCIYSTFLQRSIDQMIVDVCLENKHVVFALDRAGLVGDDGPTHHGTFDLAYLRMMPNMTVLAPSDEAELRQALRFAIDECDGPVAVRYPRGVCPHYGATHPDFELGKSREIKKGKDVAILAVGRMTKIGFDASKILENQGYSCRVIDMRFAKPIDEEAIRKASKATIVATIEDGIIQGGFGEAVSAMIASDCKLHPTVINFGFDNQFVEHGTVDELFASLGLDANSIAERILESL</sequence>
<feature type="binding site" evidence="10">
    <location>
        <position position="77"/>
    </location>
    <ligand>
        <name>thiamine diphosphate</name>
        <dbReference type="ChEBI" id="CHEBI:58937"/>
    </ligand>
</feature>
<dbReference type="AlphaFoldDB" id="A0AA43RK49"/>
<feature type="binding site" evidence="10">
    <location>
        <position position="150"/>
    </location>
    <ligand>
        <name>Mg(2+)</name>
        <dbReference type="ChEBI" id="CHEBI:18420"/>
    </ligand>
</feature>
<dbReference type="GO" id="GO:0009228">
    <property type="term" value="P:thiamine biosynthetic process"/>
    <property type="evidence" value="ECO:0007669"/>
    <property type="project" value="UniProtKB-UniRule"/>
</dbReference>
<evidence type="ECO:0000256" key="3">
    <source>
        <dbReference type="ARBA" id="ARBA00011738"/>
    </source>
</evidence>
<comment type="cofactor">
    <cofactor evidence="10">
        <name>Mg(2+)</name>
        <dbReference type="ChEBI" id="CHEBI:18420"/>
    </cofactor>
    <text evidence="10">Binds 1 Mg(2+) ion per subunit.</text>
</comment>
<dbReference type="Gene3D" id="3.40.50.920">
    <property type="match status" value="1"/>
</dbReference>
<feature type="binding site" evidence="10">
    <location>
        <position position="179"/>
    </location>
    <ligand>
        <name>thiamine diphosphate</name>
        <dbReference type="ChEBI" id="CHEBI:58937"/>
    </ligand>
</feature>
<gene>
    <name evidence="10 12" type="primary">dxs</name>
    <name evidence="12" type="ORF">Q3982_06510</name>
</gene>
<evidence type="ECO:0000256" key="6">
    <source>
        <dbReference type="ARBA" id="ARBA00022842"/>
    </source>
</evidence>
<keyword evidence="5 10" id="KW-0479">Metal-binding</keyword>
<evidence type="ECO:0000313" key="12">
    <source>
        <dbReference type="EMBL" id="MDO4842311.1"/>
    </source>
</evidence>
<dbReference type="GO" id="GO:0019288">
    <property type="term" value="P:isopentenyl diphosphate biosynthetic process, methylerythritol 4-phosphate pathway"/>
    <property type="evidence" value="ECO:0007669"/>
    <property type="project" value="TreeGrafter"/>
</dbReference>
<keyword evidence="13" id="KW-1185">Reference proteome</keyword>
<dbReference type="SUPFAM" id="SSF52922">
    <property type="entry name" value="TK C-terminal domain-like"/>
    <property type="match status" value="1"/>
</dbReference>
<dbReference type="GO" id="GO:0016114">
    <property type="term" value="P:terpenoid biosynthetic process"/>
    <property type="evidence" value="ECO:0007669"/>
    <property type="project" value="UniProtKB-UniRule"/>
</dbReference>
<organism evidence="12 13">
    <name type="scientific">Phoenicibacter congonensis</name>
    <dbReference type="NCBI Taxonomy" id="1944646"/>
    <lineage>
        <taxon>Bacteria</taxon>
        <taxon>Bacillati</taxon>
        <taxon>Actinomycetota</taxon>
        <taxon>Coriobacteriia</taxon>
        <taxon>Eggerthellales</taxon>
        <taxon>Eggerthellaceae</taxon>
        <taxon>Phoenicibacter</taxon>
    </lineage>
</organism>
<dbReference type="GO" id="GO:0008661">
    <property type="term" value="F:1-deoxy-D-xylulose-5-phosphate synthase activity"/>
    <property type="evidence" value="ECO:0007669"/>
    <property type="project" value="UniProtKB-UniRule"/>
</dbReference>
<dbReference type="CDD" id="cd02007">
    <property type="entry name" value="TPP_DXS"/>
    <property type="match status" value="1"/>
</dbReference>
<keyword evidence="4 10" id="KW-0808">Transferase</keyword>
<dbReference type="PROSITE" id="PS00801">
    <property type="entry name" value="TRANSKETOLASE_1"/>
    <property type="match status" value="1"/>
</dbReference>
<dbReference type="InterPro" id="IPR005475">
    <property type="entry name" value="Transketolase-like_Pyr-bd"/>
</dbReference>
<evidence type="ECO:0000256" key="5">
    <source>
        <dbReference type="ARBA" id="ARBA00022723"/>
    </source>
</evidence>
<keyword evidence="9 10" id="KW-0414">Isoprene biosynthesis</keyword>
<comment type="similarity">
    <text evidence="2 10">Belongs to the transketolase family. DXPS subfamily.</text>
</comment>
<comment type="catalytic activity">
    <reaction evidence="10">
        <text>D-glyceraldehyde 3-phosphate + pyruvate + H(+) = 1-deoxy-D-xylulose 5-phosphate + CO2</text>
        <dbReference type="Rhea" id="RHEA:12605"/>
        <dbReference type="ChEBI" id="CHEBI:15361"/>
        <dbReference type="ChEBI" id="CHEBI:15378"/>
        <dbReference type="ChEBI" id="CHEBI:16526"/>
        <dbReference type="ChEBI" id="CHEBI:57792"/>
        <dbReference type="ChEBI" id="CHEBI:59776"/>
        <dbReference type="EC" id="2.2.1.7"/>
    </reaction>
</comment>
<comment type="subunit">
    <text evidence="3 10">Homodimer.</text>
</comment>
<evidence type="ECO:0000256" key="10">
    <source>
        <dbReference type="HAMAP-Rule" id="MF_00315"/>
    </source>
</evidence>